<dbReference type="PANTHER" id="PTHR20873">
    <property type="entry name" value="L-SERYL-TRNA(SEC) KINASE"/>
    <property type="match status" value="1"/>
</dbReference>
<evidence type="ECO:0008006" key="5">
    <source>
        <dbReference type="Google" id="ProtNLM"/>
    </source>
</evidence>
<evidence type="ECO:0000256" key="2">
    <source>
        <dbReference type="ARBA" id="ARBA00022840"/>
    </source>
</evidence>
<keyword evidence="2" id="KW-0067">ATP-binding</keyword>
<dbReference type="PANTHER" id="PTHR20873:SF0">
    <property type="entry name" value="L-SERYL-TRNA(SEC) KINASE"/>
    <property type="match status" value="1"/>
</dbReference>
<organism evidence="3 4">
    <name type="scientific">Megalurothrips usitatus</name>
    <name type="common">bean blossom thrips</name>
    <dbReference type="NCBI Taxonomy" id="439358"/>
    <lineage>
        <taxon>Eukaryota</taxon>
        <taxon>Metazoa</taxon>
        <taxon>Ecdysozoa</taxon>
        <taxon>Arthropoda</taxon>
        <taxon>Hexapoda</taxon>
        <taxon>Insecta</taxon>
        <taxon>Pterygota</taxon>
        <taxon>Neoptera</taxon>
        <taxon>Paraneoptera</taxon>
        <taxon>Thysanoptera</taxon>
        <taxon>Terebrantia</taxon>
        <taxon>Thripoidea</taxon>
        <taxon>Thripidae</taxon>
        <taxon>Megalurothrips</taxon>
    </lineage>
</organism>
<reference evidence="3" key="1">
    <citation type="submission" date="2022-12" db="EMBL/GenBank/DDBJ databases">
        <title>Chromosome-level genome assembly of the bean flower thrips Megalurothrips usitatus.</title>
        <authorList>
            <person name="Ma L."/>
            <person name="Liu Q."/>
            <person name="Li H."/>
            <person name="Cai W."/>
        </authorList>
    </citation>
    <scope>NUCLEOTIDE SEQUENCE</scope>
    <source>
        <strain evidence="3">Cailab_2022a</strain>
    </source>
</reference>
<dbReference type="Gene3D" id="3.40.50.300">
    <property type="entry name" value="P-loop containing nucleotide triphosphate hydrolases"/>
    <property type="match status" value="1"/>
</dbReference>
<name>A0AAV7XTX0_9NEOP</name>
<dbReference type="GO" id="GO:0016301">
    <property type="term" value="F:kinase activity"/>
    <property type="evidence" value="ECO:0007669"/>
    <property type="project" value="TreeGrafter"/>
</dbReference>
<dbReference type="GO" id="GO:0000049">
    <property type="term" value="F:tRNA binding"/>
    <property type="evidence" value="ECO:0007669"/>
    <property type="project" value="TreeGrafter"/>
</dbReference>
<dbReference type="GO" id="GO:0005524">
    <property type="term" value="F:ATP binding"/>
    <property type="evidence" value="ECO:0007669"/>
    <property type="project" value="UniProtKB-KW"/>
</dbReference>
<evidence type="ECO:0000313" key="3">
    <source>
        <dbReference type="EMBL" id="KAJ1527926.1"/>
    </source>
</evidence>
<dbReference type="InterPro" id="IPR027417">
    <property type="entry name" value="P-loop_NTPase"/>
</dbReference>
<evidence type="ECO:0000313" key="4">
    <source>
        <dbReference type="Proteomes" id="UP001075354"/>
    </source>
</evidence>
<dbReference type="Pfam" id="PF08433">
    <property type="entry name" value="KTI12"/>
    <property type="match status" value="1"/>
</dbReference>
<sequence length="340" mass="38837">MSGIQPAADICLALLVGLPGSGKTCLANFLKQYFSTDREASEESLSLNVIHICYDSLITADLAHRCSTDPDCGNWRDARQEVFTMVEKMTKMLKEIHTDQETHKIILKCGVENKYIKKDYEWEIVIKKRTVIVIDDNMYYSSMRYSYFQLARRHNVGFCQLYLECTVPSALTYNNKRSSGERVPDDVVRKMADRMEPPENKPWEQYSVSIAAHEPYSTDETVKKIGRIVSKALLDPVQPVEDWSELGEVSRQACMASVLHQCDLGLRHLINERMKLLQKTTDPDDLRAQFKILNTSRLELLEAMKTREILVPEELCAGVQLCHPLAGARLRSYLSTLLPQ</sequence>
<dbReference type="SUPFAM" id="SSF52540">
    <property type="entry name" value="P-loop containing nucleoside triphosphate hydrolases"/>
    <property type="match status" value="1"/>
</dbReference>
<accession>A0AAV7XTX0</accession>
<gene>
    <name evidence="3" type="ORF">ONE63_007860</name>
</gene>
<dbReference type="EMBL" id="JAPTSV010000005">
    <property type="protein sequence ID" value="KAJ1527926.1"/>
    <property type="molecule type" value="Genomic_DNA"/>
</dbReference>
<evidence type="ECO:0000256" key="1">
    <source>
        <dbReference type="ARBA" id="ARBA00022741"/>
    </source>
</evidence>
<keyword evidence="4" id="KW-1185">Reference proteome</keyword>
<dbReference type="AlphaFoldDB" id="A0AAV7XTX0"/>
<dbReference type="InterPro" id="IPR013641">
    <property type="entry name" value="KTI12/PSTK"/>
</dbReference>
<protein>
    <recommendedName>
        <fullName evidence="5">L-seryl-tRNA(Sec) kinase</fullName>
    </recommendedName>
</protein>
<proteinExistence type="predicted"/>
<keyword evidence="1" id="KW-0547">Nucleotide-binding</keyword>
<dbReference type="InterPro" id="IPR052648">
    <property type="entry name" value="Ser-tRNA(Sec)_kinase"/>
</dbReference>
<comment type="caution">
    <text evidence="3">The sequence shown here is derived from an EMBL/GenBank/DDBJ whole genome shotgun (WGS) entry which is preliminary data.</text>
</comment>
<dbReference type="Proteomes" id="UP001075354">
    <property type="component" value="Chromosome 5"/>
</dbReference>